<dbReference type="EMBL" id="JAGPYM010000011">
    <property type="protein sequence ID" value="KAH6889365.1"/>
    <property type="molecule type" value="Genomic_DNA"/>
</dbReference>
<feature type="signal peptide" evidence="1">
    <location>
        <begin position="1"/>
        <end position="22"/>
    </location>
</feature>
<feature type="chain" id="PRO_5040265363" evidence="1">
    <location>
        <begin position="23"/>
        <end position="350"/>
    </location>
</feature>
<name>A0A9P8W3I9_9HYPO</name>
<reference evidence="2 3" key="1">
    <citation type="journal article" date="2021" name="Nat. Commun.">
        <title>Genetic determinants of endophytism in the Arabidopsis root mycobiome.</title>
        <authorList>
            <person name="Mesny F."/>
            <person name="Miyauchi S."/>
            <person name="Thiergart T."/>
            <person name="Pickel B."/>
            <person name="Atanasova L."/>
            <person name="Karlsson M."/>
            <person name="Huettel B."/>
            <person name="Barry K.W."/>
            <person name="Haridas S."/>
            <person name="Chen C."/>
            <person name="Bauer D."/>
            <person name="Andreopoulos W."/>
            <person name="Pangilinan J."/>
            <person name="LaButti K."/>
            <person name="Riley R."/>
            <person name="Lipzen A."/>
            <person name="Clum A."/>
            <person name="Drula E."/>
            <person name="Henrissat B."/>
            <person name="Kohler A."/>
            <person name="Grigoriev I.V."/>
            <person name="Martin F.M."/>
            <person name="Hacquard S."/>
        </authorList>
    </citation>
    <scope>NUCLEOTIDE SEQUENCE [LARGE SCALE GENOMIC DNA]</scope>
    <source>
        <strain evidence="2 3">MPI-CAGE-CH-0241</strain>
    </source>
</reference>
<dbReference type="SUPFAM" id="SSF63829">
    <property type="entry name" value="Calcium-dependent phosphotriesterase"/>
    <property type="match status" value="1"/>
</dbReference>
<evidence type="ECO:0000256" key="1">
    <source>
        <dbReference type="SAM" id="SignalP"/>
    </source>
</evidence>
<evidence type="ECO:0000313" key="3">
    <source>
        <dbReference type="Proteomes" id="UP000777438"/>
    </source>
</evidence>
<dbReference type="AlphaFoldDB" id="A0A9P8W3I9"/>
<dbReference type="OrthoDB" id="9977941at2759"/>
<dbReference type="PANTHER" id="PTHR42060:SF1">
    <property type="entry name" value="NHL REPEAT-CONTAINING PROTEIN"/>
    <property type="match status" value="1"/>
</dbReference>
<organism evidence="2 3">
    <name type="scientific">Thelonectria olida</name>
    <dbReference type="NCBI Taxonomy" id="1576542"/>
    <lineage>
        <taxon>Eukaryota</taxon>
        <taxon>Fungi</taxon>
        <taxon>Dikarya</taxon>
        <taxon>Ascomycota</taxon>
        <taxon>Pezizomycotina</taxon>
        <taxon>Sordariomycetes</taxon>
        <taxon>Hypocreomycetidae</taxon>
        <taxon>Hypocreales</taxon>
        <taxon>Nectriaceae</taxon>
        <taxon>Thelonectria</taxon>
    </lineage>
</organism>
<keyword evidence="3" id="KW-1185">Reference proteome</keyword>
<sequence length="350" mass="38175">MPSFALTRLFTAVLAALPLVFTAPHPSPHNRCDAAASVYRFQEQVWIENLRVRSNGNVLTTRYDNFPRLYEFNPKDHHPLPRLLAEFPEYDNSKSLSGIAEYKPDVFAFLAGPSHYDLTAHALDLLDGTTDIWTIDLNVEDPRAQKLTSFQSGFANGISHVPGTPYGLVSDSTFGIVYRVNLDTGVVEKVVEDPLLHYPASAVLHIGINGIQLNEEGTIVYFANSQGFMGSFPIDPQTGLKTGDIKVLARLDGTVFDDFAVGKKALYITGDPEGEVFRLDLATNEITAIFGKPAPSHILPGATAAQLGRTRSTKEKLYLTYNGGLTVLPYNASFVIPGGLTVVDLAVLHA</sequence>
<gene>
    <name evidence="2" type="ORF">B0T10DRAFT_606687</name>
</gene>
<dbReference type="InterPro" id="IPR052998">
    <property type="entry name" value="Hetero-Diels-Alderase-like"/>
</dbReference>
<evidence type="ECO:0000313" key="2">
    <source>
        <dbReference type="EMBL" id="KAH6889365.1"/>
    </source>
</evidence>
<dbReference type="PANTHER" id="PTHR42060">
    <property type="entry name" value="NHL REPEAT-CONTAINING PROTEIN-RELATED"/>
    <property type="match status" value="1"/>
</dbReference>
<dbReference type="InterPro" id="IPR011042">
    <property type="entry name" value="6-blade_b-propeller_TolB-like"/>
</dbReference>
<protein>
    <submittedName>
        <fullName evidence="2">Uncharacterized protein</fullName>
    </submittedName>
</protein>
<dbReference type="Gene3D" id="2.120.10.30">
    <property type="entry name" value="TolB, C-terminal domain"/>
    <property type="match status" value="1"/>
</dbReference>
<accession>A0A9P8W3I9</accession>
<keyword evidence="1" id="KW-0732">Signal</keyword>
<comment type="caution">
    <text evidence="2">The sequence shown here is derived from an EMBL/GenBank/DDBJ whole genome shotgun (WGS) entry which is preliminary data.</text>
</comment>
<dbReference type="Proteomes" id="UP000777438">
    <property type="component" value="Unassembled WGS sequence"/>
</dbReference>
<proteinExistence type="predicted"/>